<dbReference type="Proteomes" id="UP000198427">
    <property type="component" value="Unassembled WGS sequence"/>
</dbReference>
<dbReference type="OrthoDB" id="1076172at2"/>
<dbReference type="AlphaFoldDB" id="A0A2K9HCB6"/>
<dbReference type="RefSeq" id="WP_089367026.1">
    <property type="nucleotide sequence ID" value="NZ_CP023864.1"/>
</dbReference>
<proteinExistence type="predicted"/>
<comment type="caution">
    <text evidence="1">The sequence shown here is derived from an EMBL/GenBank/DDBJ whole genome shotgun (WGS) entry which is preliminary data.</text>
</comment>
<dbReference type="GeneID" id="94030078"/>
<dbReference type="EMBL" id="FZNZ01000036">
    <property type="protein sequence ID" value="SNS07519.1"/>
    <property type="molecule type" value="Genomic_DNA"/>
</dbReference>
<accession>A0A2K9HCB6</accession>
<sequence>MKKYILTLLLAFTFGTLFAQTYQMKVVKKSGGTIEIDADDIEDITFVAKETPKGSTKYVTLFGVKWATGNLQYDKGTWKIADNQWEYFKPRYGLHRNSTEAYKHEIEQADDQIDHFNFGVCGNNALTYSKDVCGNTTKTDIAGKMYTDEKFTNETTDFNQAAFGDIAYWATKGTYRLPRYSEVSTLAQKGKWQFGYVTVEDNKQVYGYLVTEPAEGEFAMTIRFPKEITQDDLSKGLFLPCAGSRYDDTKAVRYAGYGGYYFSSILFEDAADYARAITFDNDGVYDNNGENCRCGDSIRPVVVE</sequence>
<protein>
    <submittedName>
        <fullName evidence="1">Uncharacterized protein</fullName>
    </submittedName>
</protein>
<reference evidence="1 2" key="1">
    <citation type="submission" date="2017-06" db="EMBL/GenBank/DDBJ databases">
        <authorList>
            <person name="Varghese N."/>
            <person name="Submissions S."/>
        </authorList>
    </citation>
    <scope>NUCLEOTIDE SEQUENCE [LARGE SCALE GENOMIC DNA]</scope>
    <source>
        <strain evidence="1 2">DSM 26989</strain>
    </source>
</reference>
<dbReference type="KEGG" id="pje:CRM71_11955"/>
<name>A0A2K9HCB6_9BACT</name>
<evidence type="ECO:0000313" key="2">
    <source>
        <dbReference type="Proteomes" id="UP000198427"/>
    </source>
</evidence>
<organism evidence="1 2">
    <name type="scientific">Prevotella jejuni</name>
    <dbReference type="NCBI Taxonomy" id="1177574"/>
    <lineage>
        <taxon>Bacteria</taxon>
        <taxon>Pseudomonadati</taxon>
        <taxon>Bacteroidota</taxon>
        <taxon>Bacteroidia</taxon>
        <taxon>Bacteroidales</taxon>
        <taxon>Prevotellaceae</taxon>
        <taxon>Prevotella</taxon>
    </lineage>
</organism>
<keyword evidence="2" id="KW-1185">Reference proteome</keyword>
<evidence type="ECO:0000313" key="1">
    <source>
        <dbReference type="EMBL" id="SNS07519.1"/>
    </source>
</evidence>
<gene>
    <name evidence="1" type="ORF">SAMN06265364_13612</name>
</gene>